<feature type="transmembrane region" description="Helical" evidence="6">
    <location>
        <begin position="323"/>
        <end position="342"/>
    </location>
</feature>
<keyword evidence="3 6" id="KW-1133">Transmembrane helix</keyword>
<dbReference type="Proteomes" id="UP000054342">
    <property type="component" value="Unassembled WGS sequence"/>
</dbReference>
<dbReference type="GO" id="GO:0022857">
    <property type="term" value="F:transmembrane transporter activity"/>
    <property type="evidence" value="ECO:0007669"/>
    <property type="project" value="InterPro"/>
</dbReference>
<evidence type="ECO:0000313" key="7">
    <source>
        <dbReference type="EMBL" id="KIW54296.1"/>
    </source>
</evidence>
<feature type="transmembrane region" description="Helical" evidence="6">
    <location>
        <begin position="229"/>
        <end position="248"/>
    </location>
</feature>
<sequence length="370" mass="40743">MAIYGLFLAGSNFFAPIIAGFIANSQGWQWALYWAAIFNGVGFVYCFFLMEETNYSRKSLAGEESMKQSGTQTPIAEMNEKNTSQSPDEKTVSQAPGPTTEEGLGIVSLPKKTYMQKLKLFQPGAFSKKNEIPGMMLRPLLYAVQLAVVAYSGFSYGSNLVWFNVLNGTASLILSGAPCNFSSSMVGLSYVSPLIGVFLGAAYTGKFGDWFIVNFARRKGGIMVSEHRLWLFSASLVLIPFGLLLWGIGAYHHVHWFGLVFVMCIIALTNTIGLQLSVSYCIDSYRDLAGETIITVILIRNTMSFAIGYGLTPWVTNMGYQNAFITAAFAGLAQVLTFMFFVKYGKGFRVKSTERYLRFAKEIPGAGLTH</sequence>
<feature type="transmembrane region" description="Helical" evidence="6">
    <location>
        <begin position="288"/>
        <end position="311"/>
    </location>
</feature>
<keyword evidence="2 6" id="KW-0812">Transmembrane</keyword>
<dbReference type="HOGENOM" id="CLU_008455_13_5_1"/>
<gene>
    <name evidence="7" type="ORF">PV05_06663</name>
</gene>
<keyword evidence="4 6" id="KW-0472">Membrane</keyword>
<evidence type="ECO:0000256" key="3">
    <source>
        <dbReference type="ARBA" id="ARBA00022989"/>
    </source>
</evidence>
<dbReference type="Pfam" id="PF07690">
    <property type="entry name" value="MFS_1"/>
    <property type="match status" value="1"/>
</dbReference>
<dbReference type="EMBL" id="KN847320">
    <property type="protein sequence ID" value="KIW54296.1"/>
    <property type="molecule type" value="Genomic_DNA"/>
</dbReference>
<evidence type="ECO:0008006" key="9">
    <source>
        <dbReference type="Google" id="ProtNLM"/>
    </source>
</evidence>
<dbReference type="Gene3D" id="1.20.1250.20">
    <property type="entry name" value="MFS general substrate transporter like domains"/>
    <property type="match status" value="1"/>
</dbReference>
<evidence type="ECO:0000313" key="8">
    <source>
        <dbReference type="Proteomes" id="UP000054342"/>
    </source>
</evidence>
<feature type="transmembrane region" description="Helical" evidence="6">
    <location>
        <begin position="140"/>
        <end position="165"/>
    </location>
</feature>
<dbReference type="SUPFAM" id="SSF103473">
    <property type="entry name" value="MFS general substrate transporter"/>
    <property type="match status" value="1"/>
</dbReference>
<dbReference type="InterPro" id="IPR011701">
    <property type="entry name" value="MFS"/>
</dbReference>
<feature type="transmembrane region" description="Helical" evidence="6">
    <location>
        <begin position="254"/>
        <end position="276"/>
    </location>
</feature>
<dbReference type="PANTHER" id="PTHR23502">
    <property type="entry name" value="MAJOR FACILITATOR SUPERFAMILY"/>
    <property type="match status" value="1"/>
</dbReference>
<feature type="transmembrane region" description="Helical" evidence="6">
    <location>
        <begin position="7"/>
        <end position="25"/>
    </location>
</feature>
<organism evidence="7 8">
    <name type="scientific">Exophiala xenobiotica</name>
    <dbReference type="NCBI Taxonomy" id="348802"/>
    <lineage>
        <taxon>Eukaryota</taxon>
        <taxon>Fungi</taxon>
        <taxon>Dikarya</taxon>
        <taxon>Ascomycota</taxon>
        <taxon>Pezizomycotina</taxon>
        <taxon>Eurotiomycetes</taxon>
        <taxon>Chaetothyriomycetidae</taxon>
        <taxon>Chaetothyriales</taxon>
        <taxon>Herpotrichiellaceae</taxon>
        <taxon>Exophiala</taxon>
    </lineage>
</organism>
<reference evidence="7 8" key="1">
    <citation type="submission" date="2015-01" db="EMBL/GenBank/DDBJ databases">
        <title>The Genome Sequence of Exophiala xenobiotica CBS118157.</title>
        <authorList>
            <consortium name="The Broad Institute Genomics Platform"/>
            <person name="Cuomo C."/>
            <person name="de Hoog S."/>
            <person name="Gorbushina A."/>
            <person name="Stielow B."/>
            <person name="Teixiera M."/>
            <person name="Abouelleil A."/>
            <person name="Chapman S.B."/>
            <person name="Priest M."/>
            <person name="Young S.K."/>
            <person name="Wortman J."/>
            <person name="Nusbaum C."/>
            <person name="Birren B."/>
        </authorList>
    </citation>
    <scope>NUCLEOTIDE SEQUENCE [LARGE SCALE GENOMIC DNA]</scope>
    <source>
        <strain evidence="7 8">CBS 118157</strain>
    </source>
</reference>
<feature type="compositionally biased region" description="Polar residues" evidence="5">
    <location>
        <begin position="81"/>
        <end position="97"/>
    </location>
</feature>
<feature type="transmembrane region" description="Helical" evidence="6">
    <location>
        <begin position="185"/>
        <end position="208"/>
    </location>
</feature>
<dbReference type="OrthoDB" id="5215911at2759"/>
<proteinExistence type="predicted"/>
<evidence type="ECO:0000256" key="5">
    <source>
        <dbReference type="SAM" id="MobiDB-lite"/>
    </source>
</evidence>
<dbReference type="RefSeq" id="XP_013314880.1">
    <property type="nucleotide sequence ID" value="XM_013459426.1"/>
</dbReference>
<dbReference type="AlphaFoldDB" id="A0A0D2BNZ4"/>
<accession>A0A0D2BNZ4</accession>
<keyword evidence="8" id="KW-1185">Reference proteome</keyword>
<dbReference type="PANTHER" id="PTHR23502:SF30">
    <property type="entry name" value="TRANSPORTER, PUTATIVE (AFU_ORTHOLOGUE AFUA_8G04702)-RELATED"/>
    <property type="match status" value="1"/>
</dbReference>
<evidence type="ECO:0000256" key="2">
    <source>
        <dbReference type="ARBA" id="ARBA00022692"/>
    </source>
</evidence>
<comment type="subcellular location">
    <subcellularLocation>
        <location evidence="1">Membrane</location>
        <topology evidence="1">Multi-pass membrane protein</topology>
    </subcellularLocation>
</comment>
<dbReference type="STRING" id="348802.A0A0D2BNZ4"/>
<dbReference type="GeneID" id="25328571"/>
<feature type="region of interest" description="Disordered" evidence="5">
    <location>
        <begin position="65"/>
        <end position="104"/>
    </location>
</feature>
<evidence type="ECO:0000256" key="4">
    <source>
        <dbReference type="ARBA" id="ARBA00023136"/>
    </source>
</evidence>
<dbReference type="GO" id="GO:0005886">
    <property type="term" value="C:plasma membrane"/>
    <property type="evidence" value="ECO:0007669"/>
    <property type="project" value="TreeGrafter"/>
</dbReference>
<evidence type="ECO:0000256" key="1">
    <source>
        <dbReference type="ARBA" id="ARBA00004141"/>
    </source>
</evidence>
<evidence type="ECO:0000256" key="6">
    <source>
        <dbReference type="SAM" id="Phobius"/>
    </source>
</evidence>
<name>A0A0D2BNZ4_9EURO</name>
<feature type="transmembrane region" description="Helical" evidence="6">
    <location>
        <begin position="31"/>
        <end position="50"/>
    </location>
</feature>
<dbReference type="InterPro" id="IPR036259">
    <property type="entry name" value="MFS_trans_sf"/>
</dbReference>
<protein>
    <recommendedName>
        <fullName evidence="9">Major facilitator superfamily (MFS) profile domain-containing protein</fullName>
    </recommendedName>
</protein>